<sequence length="82" mass="9593">MSVWESVESLRQFTYKTVHVNYVKQRKAWFEKLEQPVYALWWLPAGQIPTIPEAKTRLDHLMAHGNSPTAFTFGKIFEPTVN</sequence>
<dbReference type="EMBL" id="UOEU01001074">
    <property type="protein sequence ID" value="VAW43386.1"/>
    <property type="molecule type" value="Genomic_DNA"/>
</dbReference>
<dbReference type="SUPFAM" id="SSF54909">
    <property type="entry name" value="Dimeric alpha+beta barrel"/>
    <property type="match status" value="1"/>
</dbReference>
<dbReference type="AlphaFoldDB" id="A0A3B0WG05"/>
<evidence type="ECO:0000313" key="2">
    <source>
        <dbReference type="EMBL" id="VAW43386.1"/>
    </source>
</evidence>
<protein>
    <recommendedName>
        <fullName evidence="1">DUF3291 domain-containing protein</fullName>
    </recommendedName>
</protein>
<dbReference type="Pfam" id="PF11695">
    <property type="entry name" value="DUF3291"/>
    <property type="match status" value="1"/>
</dbReference>
<accession>A0A3B0WG05</accession>
<dbReference type="InterPro" id="IPR011008">
    <property type="entry name" value="Dimeric_a/b-barrel"/>
</dbReference>
<proteinExistence type="predicted"/>
<organism evidence="2">
    <name type="scientific">hydrothermal vent metagenome</name>
    <dbReference type="NCBI Taxonomy" id="652676"/>
    <lineage>
        <taxon>unclassified sequences</taxon>
        <taxon>metagenomes</taxon>
        <taxon>ecological metagenomes</taxon>
    </lineage>
</organism>
<gene>
    <name evidence="2" type="ORF">MNBD_CHLOROFLEXI01-5331</name>
</gene>
<dbReference type="InterPro" id="IPR021708">
    <property type="entry name" value="DUF3291"/>
</dbReference>
<feature type="domain" description="DUF3291" evidence="1">
    <location>
        <begin position="1"/>
        <end position="75"/>
    </location>
</feature>
<evidence type="ECO:0000259" key="1">
    <source>
        <dbReference type="Pfam" id="PF11695"/>
    </source>
</evidence>
<name>A0A3B0WG05_9ZZZZ</name>
<reference evidence="2" key="1">
    <citation type="submission" date="2018-06" db="EMBL/GenBank/DDBJ databases">
        <authorList>
            <person name="Zhirakovskaya E."/>
        </authorList>
    </citation>
    <scope>NUCLEOTIDE SEQUENCE</scope>
</reference>